<proteinExistence type="predicted"/>
<evidence type="ECO:0000313" key="2">
    <source>
        <dbReference type="Proteomes" id="UP000034287"/>
    </source>
</evidence>
<dbReference type="InterPro" id="IPR010838">
    <property type="entry name" value="DUF1444"/>
</dbReference>
<organism evidence="1 2">
    <name type="scientific">Salinicoccus sediminis</name>
    <dbReference type="NCBI Taxonomy" id="1432562"/>
    <lineage>
        <taxon>Bacteria</taxon>
        <taxon>Bacillati</taxon>
        <taxon>Bacillota</taxon>
        <taxon>Bacilli</taxon>
        <taxon>Bacillales</taxon>
        <taxon>Staphylococcaceae</taxon>
        <taxon>Salinicoccus</taxon>
    </lineage>
</organism>
<accession>A0A0M2SNJ6</accession>
<dbReference type="AlphaFoldDB" id="A0A0M2SNJ6"/>
<dbReference type="Proteomes" id="UP000034287">
    <property type="component" value="Unassembled WGS sequence"/>
</dbReference>
<evidence type="ECO:0008006" key="3">
    <source>
        <dbReference type="Google" id="ProtNLM"/>
    </source>
</evidence>
<dbReference type="RefSeq" id="WP_046512343.1">
    <property type="nucleotide sequence ID" value="NZ_LAYZ01000001.1"/>
</dbReference>
<sequence>MNIFQLKDKVIEKLGEKRSDFITSFDREKEMLRVERQDNKKGINVSLSKAMDKFKKDSNFADEIVYYIDETLERMKEEKIDPEQAVIYPVVRSTSFPDKTKNGVDFIKDSHTNETDIYYAIDFRKSYRLIDEELASSLGMRQADIRTLADNNLKELKIEISRDTIQENDFYFVNHNDGYDASRILNEAFLDEMHEKCEGEMMVGLPHQDVLIIADVKNNVGYDIMAQMMMQYFAEGLTPITSLSFSYREKKLEPVFILGKQRNYNKRGNDDETDIQ</sequence>
<comment type="caution">
    <text evidence="1">The sequence shown here is derived from an EMBL/GenBank/DDBJ whole genome shotgun (WGS) entry which is preliminary data.</text>
</comment>
<dbReference type="PATRIC" id="fig|1432562.3.peg.625"/>
<name>A0A0M2SNJ6_9STAP</name>
<evidence type="ECO:0000313" key="1">
    <source>
        <dbReference type="EMBL" id="KKK35808.1"/>
    </source>
</evidence>
<gene>
    <name evidence="1" type="ORF">WN59_03050</name>
</gene>
<protein>
    <recommendedName>
        <fullName evidence="3">DUF1444 domain-containing protein</fullName>
    </recommendedName>
</protein>
<dbReference type="Pfam" id="PF07285">
    <property type="entry name" value="DUF1444"/>
    <property type="match status" value="1"/>
</dbReference>
<dbReference type="STRING" id="1432562.WN59_03050"/>
<reference evidence="1 2" key="1">
    <citation type="submission" date="2015-04" db="EMBL/GenBank/DDBJ databases">
        <title>Taxonomic description and genome sequence of Salinicoccus sediminis sp. nov., a novel hyper halotolerant bacterium isolated from marine sediment.</title>
        <authorList>
            <person name="Mathan Kumar R."/>
            <person name="Kaur G."/>
            <person name="Kumar N."/>
            <person name="Kumar A."/>
            <person name="Singh N.K."/>
            <person name="Kaur N."/>
            <person name="Mayilraj S."/>
        </authorList>
    </citation>
    <scope>NUCLEOTIDE SEQUENCE [LARGE SCALE GENOMIC DNA]</scope>
    <source>
        <strain evidence="1 2">SV-16</strain>
    </source>
</reference>
<keyword evidence="2" id="KW-1185">Reference proteome</keyword>
<dbReference type="EMBL" id="LAYZ01000001">
    <property type="protein sequence ID" value="KKK35808.1"/>
    <property type="molecule type" value="Genomic_DNA"/>
</dbReference>
<dbReference type="NCBIfam" id="NF010189">
    <property type="entry name" value="PRK13668.1"/>
    <property type="match status" value="1"/>
</dbReference>
<dbReference type="OrthoDB" id="154553at2"/>